<dbReference type="Gene3D" id="3.30.40.10">
    <property type="entry name" value="Zinc/RING finger domain, C3HC4 (zinc finger)"/>
    <property type="match status" value="1"/>
</dbReference>
<dbReference type="SUPFAM" id="SSF50978">
    <property type="entry name" value="WD40 repeat-like"/>
    <property type="match status" value="1"/>
</dbReference>
<dbReference type="CDD" id="cd16688">
    <property type="entry name" value="RING-H2_Vps11"/>
    <property type="match status" value="1"/>
</dbReference>
<comment type="similarity">
    <text evidence="3">Belongs to the VPS11 family.</text>
</comment>
<gene>
    <name evidence="13" type="primary">VPS11</name>
</gene>
<dbReference type="Ensembl" id="ENSMGAT00000003872.3">
    <property type="protein sequence ID" value="ENSMGAP00000003175.3"/>
    <property type="gene ID" value="ENSMGAG00000003432.3"/>
</dbReference>
<dbReference type="PANTHER" id="PTHR23323:SF24">
    <property type="entry name" value="VACUOLAR PROTEIN SORTING-ASSOCIATED PROTEIN 11 HOMOLOG"/>
    <property type="match status" value="1"/>
</dbReference>
<dbReference type="PANTHER" id="PTHR23323">
    <property type="entry name" value="VACUOLAR PROTEIN SORTING-ASSOCIATED PROTEIN"/>
    <property type="match status" value="1"/>
</dbReference>
<protein>
    <submittedName>
        <fullName evidence="13">VPS11 core subunit of CORVET and HOPS complexes</fullName>
    </submittedName>
</protein>
<dbReference type="GeneTree" id="ENSGT00940000153635"/>
<keyword evidence="6 10" id="KW-0863">Zinc-finger</keyword>
<dbReference type="InterPro" id="IPR015943">
    <property type="entry name" value="WD40/YVTN_repeat-like_dom_sf"/>
</dbReference>
<dbReference type="PROSITE" id="PS50236">
    <property type="entry name" value="CHCR"/>
    <property type="match status" value="1"/>
</dbReference>
<name>G1MWM5_MELGA</name>
<keyword evidence="9" id="KW-0472">Membrane</keyword>
<reference evidence="13" key="3">
    <citation type="submission" date="2025-09" db="UniProtKB">
        <authorList>
            <consortium name="Ensembl"/>
        </authorList>
    </citation>
    <scope>IDENTIFICATION</scope>
</reference>
<reference evidence="13 14" key="1">
    <citation type="journal article" date="2010" name="PLoS Biol.">
        <title>Multi-platform next-generation sequencing of the domestic turkey (Meleagris gallopavo): genome assembly and analysis.</title>
        <authorList>
            <person name="Dalloul R.A."/>
            <person name="Long J.A."/>
            <person name="Zimin A.V."/>
            <person name="Aslam L."/>
            <person name="Beal K."/>
            <person name="Blomberg L.A."/>
            <person name="Bouffard P."/>
            <person name="Burt D.W."/>
            <person name="Crasta O."/>
            <person name="Crooijmans R.P."/>
            <person name="Cooper K."/>
            <person name="Coulombe R.A."/>
            <person name="De S."/>
            <person name="Delany M.E."/>
            <person name="Dodgson J.B."/>
            <person name="Dong J.J."/>
            <person name="Evans C."/>
            <person name="Frederickson K.M."/>
            <person name="Flicek P."/>
            <person name="Florea L."/>
            <person name="Folkerts O."/>
            <person name="Groenen M.A."/>
            <person name="Harkins T.T."/>
            <person name="Herrero J."/>
            <person name="Hoffmann S."/>
            <person name="Megens H.J."/>
            <person name="Jiang A."/>
            <person name="de Jong P."/>
            <person name="Kaiser P."/>
            <person name="Kim H."/>
            <person name="Kim K.W."/>
            <person name="Kim S."/>
            <person name="Langenberger D."/>
            <person name="Lee M.K."/>
            <person name="Lee T."/>
            <person name="Mane S."/>
            <person name="Marcais G."/>
            <person name="Marz M."/>
            <person name="McElroy A.P."/>
            <person name="Modise T."/>
            <person name="Nefedov M."/>
            <person name="Notredame C."/>
            <person name="Paton I.R."/>
            <person name="Payne W.S."/>
            <person name="Pertea G."/>
            <person name="Prickett D."/>
            <person name="Puiu D."/>
            <person name="Qioa D."/>
            <person name="Raineri E."/>
            <person name="Ruffier M."/>
            <person name="Salzberg S.L."/>
            <person name="Schatz M.C."/>
            <person name="Scheuring C."/>
            <person name="Schmidt C.J."/>
            <person name="Schroeder S."/>
            <person name="Searle S.M."/>
            <person name="Smith E.J."/>
            <person name="Smith J."/>
            <person name="Sonstegard T.S."/>
            <person name="Stadler P.F."/>
            <person name="Tafer H."/>
            <person name="Tu Z.J."/>
            <person name="Van Tassell C.P."/>
            <person name="Vilella A.J."/>
            <person name="Williams K.P."/>
            <person name="Yorke J.A."/>
            <person name="Zhang L."/>
            <person name="Zhang H.B."/>
            <person name="Zhang X."/>
            <person name="Zhang Y."/>
            <person name="Reed K.M."/>
        </authorList>
    </citation>
    <scope>NUCLEOTIDE SEQUENCE [LARGE SCALE GENOMIC DNA]</scope>
</reference>
<dbReference type="GO" id="GO:0005765">
    <property type="term" value="C:lysosomal membrane"/>
    <property type="evidence" value="ECO:0007669"/>
    <property type="project" value="UniProtKB-SubCell"/>
</dbReference>
<evidence type="ECO:0000256" key="7">
    <source>
        <dbReference type="ARBA" id="ARBA00022833"/>
    </source>
</evidence>
<dbReference type="SMART" id="SM00184">
    <property type="entry name" value="RING"/>
    <property type="match status" value="1"/>
</dbReference>
<dbReference type="GO" id="GO:0007033">
    <property type="term" value="P:vacuole organization"/>
    <property type="evidence" value="ECO:0007669"/>
    <property type="project" value="TreeGrafter"/>
</dbReference>
<evidence type="ECO:0000259" key="12">
    <source>
        <dbReference type="PROSITE" id="PS50089"/>
    </source>
</evidence>
<keyword evidence="7" id="KW-0862">Zinc</keyword>
<dbReference type="InterPro" id="IPR001841">
    <property type="entry name" value="Znf_RING"/>
</dbReference>
<dbReference type="HOGENOM" id="CLU_001287_3_0_1"/>
<dbReference type="GO" id="GO:0006886">
    <property type="term" value="P:intracellular protein transport"/>
    <property type="evidence" value="ECO:0007669"/>
    <property type="project" value="UniProtKB-UniRule"/>
</dbReference>
<keyword evidence="4" id="KW-0813">Transport</keyword>
<dbReference type="InterPro" id="IPR036322">
    <property type="entry name" value="WD40_repeat_dom_sf"/>
</dbReference>
<evidence type="ECO:0000256" key="3">
    <source>
        <dbReference type="ARBA" id="ARBA00007070"/>
    </source>
</evidence>
<dbReference type="InterPro" id="IPR000547">
    <property type="entry name" value="Clathrin_H-chain/VPS_repeat"/>
</dbReference>
<proteinExistence type="inferred from homology"/>
<evidence type="ECO:0000256" key="11">
    <source>
        <dbReference type="PROSITE-ProRule" id="PRU01006"/>
    </source>
</evidence>
<dbReference type="Proteomes" id="UP000001645">
    <property type="component" value="Chromosome 26"/>
</dbReference>
<dbReference type="FunFam" id="2.130.10.10:FF:000315">
    <property type="entry name" value="Vacuolar protein sorting-associated protein 11 homolog"/>
    <property type="match status" value="1"/>
</dbReference>
<dbReference type="AlphaFoldDB" id="G1MWM5"/>
<dbReference type="GO" id="GO:0007032">
    <property type="term" value="P:endosome organization"/>
    <property type="evidence" value="ECO:0007669"/>
    <property type="project" value="TreeGrafter"/>
</dbReference>
<sequence length="750" mass="85962">MAAYLQWRRFVFFDREMVKEPPGPEAAGGKPFALPPGITVCDSGRGNLVFGDILCGRIWFLPRSLQLSGFQAYKLRVTHLYQLKQHSILVSVGEDEEGINPLVKVWNLEKRDGGNPLCTRIFPAIPGNKPTVVSCLTVHENLNFMAIGFADGSVVLTKGDITRDRHSKTQILHEGSYPVTGLAFRQSGKTTHLFVVTTENIQSYLLSVKDYSHLELDNHGCGLHCSSLSDPSQDLQFIVAGNECVYLYQPDERGPCFAFEGQKLIVHWYRGYLIIVSKDRKTSPKYVSLEQLHFLFNRCSFCVVKHAEHWGFFFCLLLMFQLMSCDPYWLPLQNYQEALHYIGKLPFDQAESNMKRYGKILMHHVPKETTELLKNLCTDYQPSGNSEGPGILEGKKANSEEFIPVFANNSRELKAFLEHMTEVQSDSPQGVYDTLLELRLQNWAHEVDKQIKEKLHDEALTLLKSGRFKTVFDKALVLCQMHNFKDGVLYLYEQGKLFQQIMHYHMQNEQYKKVIEVCELYGDQEACLWEQALGYFARKEEDCKEYIAAVLKHIENKNLMPPLLVVQTLAHNSTATLSVIKDYLVNKLQKQSCQIEQDGQRIQKYRDETTRIRQEIEELKASPKIFQKTKCSICTSALELPSVHFLCGHSFHQHCFESYSESDSECPTCMPENRKVMDMIRAQEQKRDLHDQFQHQLKCSNDGFSVVADYFGRGVFNKLTLITDLPLGKSATTIEAGLQRELLMHTKRST</sequence>
<dbReference type="GO" id="GO:0031902">
    <property type="term" value="C:late endosome membrane"/>
    <property type="evidence" value="ECO:0007669"/>
    <property type="project" value="UniProtKB-SubCell"/>
</dbReference>
<dbReference type="SUPFAM" id="SSF57850">
    <property type="entry name" value="RING/U-box"/>
    <property type="match status" value="1"/>
</dbReference>
<accession>G1MWM5</accession>
<dbReference type="GO" id="GO:0030897">
    <property type="term" value="C:HOPS complex"/>
    <property type="evidence" value="ECO:0007669"/>
    <property type="project" value="TreeGrafter"/>
</dbReference>
<dbReference type="PROSITE" id="PS50089">
    <property type="entry name" value="ZF_RING_2"/>
    <property type="match status" value="1"/>
</dbReference>
<feature type="repeat" description="CHCR" evidence="11">
    <location>
        <begin position="381"/>
        <end position="545"/>
    </location>
</feature>
<dbReference type="Pfam" id="PF13923">
    <property type="entry name" value="zf-C3HC4_2"/>
    <property type="match status" value="1"/>
</dbReference>
<comment type="subcellular location">
    <subcellularLocation>
        <location evidence="1">Late endosome membrane</location>
        <topology evidence="1">Peripheral membrane protein</topology>
        <orientation evidence="1">Cytoplasmic side</orientation>
    </subcellularLocation>
    <subcellularLocation>
        <location evidence="2">Lysosome membrane</location>
        <topology evidence="2">Peripheral membrane protein</topology>
        <orientation evidence="2">Cytoplasmic side</orientation>
    </subcellularLocation>
</comment>
<dbReference type="Gene3D" id="2.130.10.10">
    <property type="entry name" value="YVTN repeat-like/Quinoprotein amine dehydrogenase"/>
    <property type="match status" value="1"/>
</dbReference>
<evidence type="ECO:0000313" key="13">
    <source>
        <dbReference type="Ensembl" id="ENSMGAP00000003175.3"/>
    </source>
</evidence>
<evidence type="ECO:0000256" key="6">
    <source>
        <dbReference type="ARBA" id="ARBA00022771"/>
    </source>
</evidence>
<evidence type="ECO:0000256" key="9">
    <source>
        <dbReference type="ARBA" id="ARBA00023136"/>
    </source>
</evidence>
<keyword evidence="5" id="KW-0479">Metal-binding</keyword>
<evidence type="ECO:0000256" key="1">
    <source>
        <dbReference type="ARBA" id="ARBA00004492"/>
    </source>
</evidence>
<evidence type="ECO:0000256" key="10">
    <source>
        <dbReference type="PROSITE-ProRule" id="PRU00175"/>
    </source>
</evidence>
<keyword evidence="8" id="KW-0653">Protein transport</keyword>
<dbReference type="InterPro" id="IPR057308">
    <property type="entry name" value="CHCR_PEP5_VPS11"/>
</dbReference>
<dbReference type="Bgee" id="ENSMGAG00000003432">
    <property type="expression patterns" value="Expressed in pectoralis major and 18 other cell types or tissues"/>
</dbReference>
<evidence type="ECO:0000256" key="2">
    <source>
        <dbReference type="ARBA" id="ARBA00004630"/>
    </source>
</evidence>
<reference evidence="13" key="2">
    <citation type="submission" date="2025-08" db="UniProtKB">
        <authorList>
            <consortium name="Ensembl"/>
        </authorList>
    </citation>
    <scope>IDENTIFICATION</scope>
</reference>
<dbReference type="GO" id="GO:0030674">
    <property type="term" value="F:protein-macromolecule adaptor activity"/>
    <property type="evidence" value="ECO:0007669"/>
    <property type="project" value="TreeGrafter"/>
</dbReference>
<dbReference type="FunFam" id="3.30.40.10:FF:000258">
    <property type="entry name" value="Vacuolar protein sorting-associated protein 11 homolog"/>
    <property type="match status" value="1"/>
</dbReference>
<feature type="domain" description="RING-type" evidence="12">
    <location>
        <begin position="631"/>
        <end position="669"/>
    </location>
</feature>
<dbReference type="InterPro" id="IPR057307">
    <property type="entry name" value="PEP5_VPS11_N"/>
</dbReference>
<organism evidence="13 14">
    <name type="scientific">Meleagris gallopavo</name>
    <name type="common">Wild turkey</name>
    <dbReference type="NCBI Taxonomy" id="9103"/>
    <lineage>
        <taxon>Eukaryota</taxon>
        <taxon>Metazoa</taxon>
        <taxon>Chordata</taxon>
        <taxon>Craniata</taxon>
        <taxon>Vertebrata</taxon>
        <taxon>Euteleostomi</taxon>
        <taxon>Archelosauria</taxon>
        <taxon>Archosauria</taxon>
        <taxon>Dinosauria</taxon>
        <taxon>Saurischia</taxon>
        <taxon>Theropoda</taxon>
        <taxon>Coelurosauria</taxon>
        <taxon>Aves</taxon>
        <taxon>Neognathae</taxon>
        <taxon>Galloanserae</taxon>
        <taxon>Galliformes</taxon>
        <taxon>Phasianidae</taxon>
        <taxon>Meleagridinae</taxon>
        <taxon>Meleagris</taxon>
    </lineage>
</organism>
<dbReference type="OrthoDB" id="26184at2759"/>
<dbReference type="GO" id="GO:0006904">
    <property type="term" value="P:vesicle docking involved in exocytosis"/>
    <property type="evidence" value="ECO:0007669"/>
    <property type="project" value="TreeGrafter"/>
</dbReference>
<dbReference type="InterPro" id="IPR024763">
    <property type="entry name" value="VPS11_C"/>
</dbReference>
<dbReference type="Pfam" id="PF23341">
    <property type="entry name" value="PEP5_VPS11_N"/>
    <property type="match status" value="1"/>
</dbReference>
<keyword evidence="14" id="KW-1185">Reference proteome</keyword>
<dbReference type="GO" id="GO:0008270">
    <property type="term" value="F:zinc ion binding"/>
    <property type="evidence" value="ECO:0007669"/>
    <property type="project" value="UniProtKB-KW"/>
</dbReference>
<dbReference type="Pfam" id="PF12451">
    <property type="entry name" value="VPS11_C"/>
    <property type="match status" value="1"/>
</dbReference>
<dbReference type="GO" id="GO:0048284">
    <property type="term" value="P:organelle fusion"/>
    <property type="evidence" value="ECO:0007669"/>
    <property type="project" value="TreeGrafter"/>
</dbReference>
<evidence type="ECO:0000256" key="8">
    <source>
        <dbReference type="ARBA" id="ARBA00022927"/>
    </source>
</evidence>
<dbReference type="Pfam" id="PF23356">
    <property type="entry name" value="TPR_PEP5_VPS11"/>
    <property type="match status" value="1"/>
</dbReference>
<evidence type="ECO:0000256" key="5">
    <source>
        <dbReference type="ARBA" id="ARBA00022723"/>
    </source>
</evidence>
<evidence type="ECO:0000313" key="14">
    <source>
        <dbReference type="Proteomes" id="UP000001645"/>
    </source>
</evidence>
<evidence type="ECO:0000256" key="4">
    <source>
        <dbReference type="ARBA" id="ARBA00022448"/>
    </source>
</evidence>
<dbReference type="InterPro" id="IPR013083">
    <property type="entry name" value="Znf_RING/FYVE/PHD"/>
</dbReference>